<dbReference type="PANTHER" id="PTHR43331:SF1">
    <property type="entry name" value="HOMOSERINE DEHYDROGENASE"/>
    <property type="match status" value="1"/>
</dbReference>
<evidence type="ECO:0000256" key="6">
    <source>
        <dbReference type="ARBA" id="ARBA00022605"/>
    </source>
</evidence>
<feature type="domain" description="ACT" evidence="14">
    <location>
        <begin position="355"/>
        <end position="431"/>
    </location>
</feature>
<dbReference type="Pfam" id="PF03447">
    <property type="entry name" value="NAD_binding_3"/>
    <property type="match status" value="1"/>
</dbReference>
<gene>
    <name evidence="15" type="ORF">L602_000600000500</name>
</gene>
<evidence type="ECO:0000256" key="8">
    <source>
        <dbReference type="ARBA" id="ARBA00022857"/>
    </source>
</evidence>
<dbReference type="SUPFAM" id="SSF55347">
    <property type="entry name" value="Glyceraldehyde-3-phosphate dehydrogenase-like, C-terminal domain"/>
    <property type="match status" value="1"/>
</dbReference>
<comment type="pathway">
    <text evidence="1">Amino-acid biosynthesis; L-threonine biosynthesis; L-threonine from L-aspartate: step 3/5.</text>
</comment>
<evidence type="ECO:0000256" key="3">
    <source>
        <dbReference type="ARBA" id="ARBA00006753"/>
    </source>
</evidence>
<dbReference type="Pfam" id="PF01842">
    <property type="entry name" value="ACT"/>
    <property type="match status" value="1"/>
</dbReference>
<organism evidence="15 16">
    <name type="scientific">Cupriavidus gilardii J11</name>
    <dbReference type="NCBI Taxonomy" id="936133"/>
    <lineage>
        <taxon>Bacteria</taxon>
        <taxon>Pseudomonadati</taxon>
        <taxon>Pseudomonadota</taxon>
        <taxon>Betaproteobacteria</taxon>
        <taxon>Burkholderiales</taxon>
        <taxon>Burkholderiaceae</taxon>
        <taxon>Cupriavidus</taxon>
    </lineage>
</organism>
<dbReference type="PIRSF" id="PIRSF000098">
    <property type="entry name" value="Homoser_dehydrog"/>
    <property type="match status" value="1"/>
</dbReference>
<evidence type="ECO:0000259" key="14">
    <source>
        <dbReference type="PROSITE" id="PS51671"/>
    </source>
</evidence>
<comment type="caution">
    <text evidence="15">The sequence shown here is derived from an EMBL/GenBank/DDBJ whole genome shotgun (WGS) entry which is preliminary data.</text>
</comment>
<dbReference type="InterPro" id="IPR001342">
    <property type="entry name" value="HDH_cat"/>
</dbReference>
<dbReference type="PROSITE" id="PS01042">
    <property type="entry name" value="HOMOSER_DHGENASE"/>
    <property type="match status" value="1"/>
</dbReference>
<feature type="binding site" evidence="12">
    <location>
        <position position="190"/>
    </location>
    <ligand>
        <name>L-homoserine</name>
        <dbReference type="ChEBI" id="CHEBI:57476"/>
    </ligand>
</feature>
<evidence type="ECO:0000256" key="1">
    <source>
        <dbReference type="ARBA" id="ARBA00005056"/>
    </source>
</evidence>
<proteinExistence type="inferred from homology"/>
<dbReference type="InterPro" id="IPR019811">
    <property type="entry name" value="HDH_CS"/>
</dbReference>
<dbReference type="Gene3D" id="3.30.360.10">
    <property type="entry name" value="Dihydrodipicolinate Reductase, domain 2"/>
    <property type="match status" value="1"/>
</dbReference>
<keyword evidence="8 12" id="KW-0521">NADP</keyword>
<dbReference type="Gene3D" id="3.30.70.260">
    <property type="match status" value="1"/>
</dbReference>
<dbReference type="FunFam" id="3.30.70.260:FF:000030">
    <property type="entry name" value="Homoserine dehydrogenase"/>
    <property type="match status" value="1"/>
</dbReference>
<feature type="binding site" evidence="12">
    <location>
        <begin position="9"/>
        <end position="16"/>
    </location>
    <ligand>
        <name>NADP(+)</name>
        <dbReference type="ChEBI" id="CHEBI:58349"/>
    </ligand>
</feature>
<feature type="active site" description="Proton donor" evidence="11">
    <location>
        <position position="205"/>
    </location>
</feature>
<dbReference type="InterPro" id="IPR045865">
    <property type="entry name" value="ACT-like_dom_sf"/>
</dbReference>
<keyword evidence="10" id="KW-0486">Methionine biosynthesis</keyword>
<evidence type="ECO:0000256" key="12">
    <source>
        <dbReference type="PIRSR" id="PIRSR000098-2"/>
    </source>
</evidence>
<sequence>MNPIKVGLLGIGTVGSGTYNVLKRNQEEIRRRAGRGIEIAVVADLNTELARELTGGEVEVVADANEVVNRPDIDIVVELIGGYGVARELVLKAIRNGKHVVTANKALLAVYGNEIFEAAREKGVIVAFEAAVAGGIPIIKALREGLTANRIQWIAGIINGTTNFILSEMRDKGLDFDTVLKEAQRLGYAEADPTFDIEGVDAAHKVTLMSSIAFGMPVQFDKAHVEGITRLSAVDIKYAEELGYRIKLLGLTRRREDGIELRVHPTLVPASRLIANVEGAMNAVLVQGDAVGATLYYGKGAGAEPTASAVIADLVDVTRLHTADPEHRVPHLAFQPDELSSVPVLPIDEVTSSYYLRMRVSDETGVLADITRILADAGISIDAMLQKESREGEPQTDIIMLSHLCREKQVNAAITKIEALPTVLSAVTRLRMEELN</sequence>
<dbReference type="PROSITE" id="PS51671">
    <property type="entry name" value="ACT"/>
    <property type="match status" value="1"/>
</dbReference>
<dbReference type="NCBIfam" id="NF004976">
    <property type="entry name" value="PRK06349.1"/>
    <property type="match status" value="1"/>
</dbReference>
<dbReference type="UniPathway" id="UPA00051">
    <property type="reaction ID" value="UER00465"/>
</dbReference>
<dbReference type="Gene3D" id="3.40.50.720">
    <property type="entry name" value="NAD(P)-binding Rossmann-like Domain"/>
    <property type="match status" value="1"/>
</dbReference>
<evidence type="ECO:0000256" key="7">
    <source>
        <dbReference type="ARBA" id="ARBA00022697"/>
    </source>
</evidence>
<evidence type="ECO:0000256" key="11">
    <source>
        <dbReference type="PIRSR" id="PIRSR000098-1"/>
    </source>
</evidence>
<dbReference type="OrthoDB" id="9808167at2"/>
<name>A0A562B414_9BURK</name>
<dbReference type="Pfam" id="PF00742">
    <property type="entry name" value="Homoserine_dh"/>
    <property type="match status" value="1"/>
</dbReference>
<dbReference type="GO" id="GO:0004412">
    <property type="term" value="F:homoserine dehydrogenase activity"/>
    <property type="evidence" value="ECO:0007669"/>
    <property type="project" value="UniProtKB-EC"/>
</dbReference>
<dbReference type="InterPro" id="IPR016204">
    <property type="entry name" value="HDH"/>
</dbReference>
<evidence type="ECO:0000256" key="10">
    <source>
        <dbReference type="ARBA" id="ARBA00023167"/>
    </source>
</evidence>
<dbReference type="EC" id="1.1.1.3" evidence="4"/>
<dbReference type="InterPro" id="IPR036291">
    <property type="entry name" value="NAD(P)-bd_dom_sf"/>
</dbReference>
<evidence type="ECO:0000256" key="4">
    <source>
        <dbReference type="ARBA" id="ARBA00013213"/>
    </source>
</evidence>
<dbReference type="SUPFAM" id="SSF55021">
    <property type="entry name" value="ACT-like"/>
    <property type="match status" value="1"/>
</dbReference>
<dbReference type="GO" id="GO:0009086">
    <property type="term" value="P:methionine biosynthetic process"/>
    <property type="evidence" value="ECO:0007669"/>
    <property type="project" value="UniProtKB-KW"/>
</dbReference>
<keyword evidence="7" id="KW-0791">Threonine biosynthesis</keyword>
<comment type="pathway">
    <text evidence="2">Amino-acid biosynthesis; L-methionine biosynthesis via de novo pathway; L-homoserine from L-aspartate: step 3/3.</text>
</comment>
<evidence type="ECO:0000313" key="15">
    <source>
        <dbReference type="EMBL" id="TWG79650.1"/>
    </source>
</evidence>
<evidence type="ECO:0000256" key="5">
    <source>
        <dbReference type="ARBA" id="ARBA00013376"/>
    </source>
</evidence>
<comment type="similarity">
    <text evidence="3 13">Belongs to the homoserine dehydrogenase family.</text>
</comment>
<accession>A0A562B414</accession>
<evidence type="ECO:0000256" key="13">
    <source>
        <dbReference type="RuleBase" id="RU004171"/>
    </source>
</evidence>
<feature type="binding site" evidence="12">
    <location>
        <position position="105"/>
    </location>
    <ligand>
        <name>NADPH</name>
        <dbReference type="ChEBI" id="CHEBI:57783"/>
    </ligand>
</feature>
<dbReference type="CDD" id="cd04881">
    <property type="entry name" value="ACT_HSDH-Hom"/>
    <property type="match status" value="1"/>
</dbReference>
<protein>
    <recommendedName>
        <fullName evidence="5">Homoserine dehydrogenase</fullName>
        <ecNumber evidence="4">1.1.1.3</ecNumber>
    </recommendedName>
</protein>
<dbReference type="SUPFAM" id="SSF51735">
    <property type="entry name" value="NAD(P)-binding Rossmann-fold domains"/>
    <property type="match status" value="1"/>
</dbReference>
<evidence type="ECO:0000256" key="9">
    <source>
        <dbReference type="ARBA" id="ARBA00023002"/>
    </source>
</evidence>
<keyword evidence="6" id="KW-0028">Amino-acid biosynthesis</keyword>
<dbReference type="UniPathway" id="UPA00050">
    <property type="reaction ID" value="UER00063"/>
</dbReference>
<dbReference type="EMBL" id="VLJN01000056">
    <property type="protein sequence ID" value="TWG79650.1"/>
    <property type="molecule type" value="Genomic_DNA"/>
</dbReference>
<dbReference type="FunFam" id="3.30.360.10:FF:000005">
    <property type="entry name" value="Homoserine dehydrogenase"/>
    <property type="match status" value="1"/>
</dbReference>
<dbReference type="GO" id="GO:0009088">
    <property type="term" value="P:threonine biosynthetic process"/>
    <property type="evidence" value="ECO:0007669"/>
    <property type="project" value="UniProtKB-UniPathway"/>
</dbReference>
<dbReference type="InterPro" id="IPR002912">
    <property type="entry name" value="ACT_dom"/>
</dbReference>
<evidence type="ECO:0000256" key="2">
    <source>
        <dbReference type="ARBA" id="ARBA00005062"/>
    </source>
</evidence>
<dbReference type="Proteomes" id="UP000318141">
    <property type="component" value="Unassembled WGS sequence"/>
</dbReference>
<dbReference type="GO" id="GO:0050661">
    <property type="term" value="F:NADP binding"/>
    <property type="evidence" value="ECO:0007669"/>
    <property type="project" value="InterPro"/>
</dbReference>
<reference evidence="15 16" key="1">
    <citation type="submission" date="2019-07" db="EMBL/GenBank/DDBJ databases">
        <title>Genome sequencing of lignin-degrading bacterial isolates.</title>
        <authorList>
            <person name="Gladden J."/>
        </authorList>
    </citation>
    <scope>NUCLEOTIDE SEQUENCE [LARGE SCALE GENOMIC DNA]</scope>
    <source>
        <strain evidence="15 16">J11</strain>
    </source>
</reference>
<keyword evidence="9" id="KW-0560">Oxidoreductase</keyword>
<dbReference type="AlphaFoldDB" id="A0A562B414"/>
<evidence type="ECO:0000313" key="16">
    <source>
        <dbReference type="Proteomes" id="UP000318141"/>
    </source>
</evidence>
<dbReference type="InterPro" id="IPR005106">
    <property type="entry name" value="Asp/hSer_DH_NAD-bd"/>
</dbReference>
<keyword evidence="16" id="KW-1185">Reference proteome</keyword>
<dbReference type="PANTHER" id="PTHR43331">
    <property type="entry name" value="HOMOSERINE DEHYDROGENASE"/>
    <property type="match status" value="1"/>
</dbReference>